<dbReference type="AlphaFoldDB" id="M7PUZ3"/>
<proteinExistence type="predicted"/>
<dbReference type="EMBL" id="APHR01000004">
    <property type="protein sequence ID" value="EMR14254.1"/>
    <property type="molecule type" value="Genomic_DNA"/>
</dbReference>
<dbReference type="OrthoDB" id="240576at2"/>
<name>M7PUZ3_9GAMM</name>
<accession>M7PUZ3</accession>
<evidence type="ECO:0000313" key="1">
    <source>
        <dbReference type="EMBL" id="EMR14254.1"/>
    </source>
</evidence>
<dbReference type="RefSeq" id="WP_009725260.1">
    <property type="nucleotide sequence ID" value="NZ_APHR01000004.1"/>
</dbReference>
<dbReference type="SUPFAM" id="SSF53706">
    <property type="entry name" value="Formate dehydrogenase/DMSO reductase, domains 1-3"/>
    <property type="match status" value="1"/>
</dbReference>
<reference evidence="1 2" key="1">
    <citation type="journal article" date="2013" name="Genome Announc.">
        <title>Draft Genome Sequence of Methylophaga lonarensis MPLT, a Haloalkaliphilic (Non-Methane-Utilizing) Methylotroph.</title>
        <authorList>
            <person name="Shetty S.A."/>
            <person name="Marathe N.P."/>
            <person name="Munot H."/>
            <person name="Antony C.P."/>
            <person name="Dhotre D.P."/>
            <person name="Murrell J.C."/>
            <person name="Shouche Y.S."/>
        </authorList>
    </citation>
    <scope>NUCLEOTIDE SEQUENCE [LARGE SCALE GENOMIC DNA]</scope>
    <source>
        <strain evidence="1 2">MPL</strain>
    </source>
</reference>
<dbReference type="Proteomes" id="UP000012019">
    <property type="component" value="Unassembled WGS sequence"/>
</dbReference>
<dbReference type="eggNOG" id="COG1029">
    <property type="taxonomic scope" value="Bacteria"/>
</dbReference>
<dbReference type="InterPro" id="IPR016457">
    <property type="entry name" value="Formylmethanofuran_DH_bsu"/>
</dbReference>
<sequence>MTQNNAAKIWHEVASPFCGIASDDLTIEVNGSTVKILENGDAITQAGFETPITDTQPRIQGKPASLAEAVEHIANLFRHSQQPLIGGLGTDLNGARAALALADKSGAIVDSQYSKAAFRNILVLQDTGYMTTTLTEVRNRVDLLVVIGSDIEATFPRFFERMVWNDESMFGQEIESRQVVFIGKAPSGDASTSPGGRKAKVLGCADADLPEVLSVLRALVKGKQVQASEVGGIQVAELQRLAEQLLEAKYSVLSWSAGQLDYDHAEATIQTVCEMIKELNATTRSNGLPLGGKEGDTTVNAVASWQTGYPMRTSFHRRFPDYDPFINETQRILNNNEADVLLWVSSFNVAVTPPQSNASTVVLGRSGMQFETEPEVFIPVGVPGIDHEGRTFRTDSVVSVPLRKLRDSGLPSVFDVLTAVEQAL</sequence>
<dbReference type="Gene3D" id="3.40.50.1220">
    <property type="entry name" value="TPP-binding domain"/>
    <property type="match status" value="1"/>
</dbReference>
<dbReference type="PATRIC" id="fig|1286106.3.peg.197"/>
<dbReference type="GO" id="GO:0015948">
    <property type="term" value="P:methanogenesis"/>
    <property type="evidence" value="ECO:0007669"/>
    <property type="project" value="InterPro"/>
</dbReference>
<gene>
    <name evidence="1" type="ORF">MPL1_00982</name>
</gene>
<dbReference type="GO" id="GO:0018493">
    <property type="term" value="F:formylmethanofuran dehydrogenase activity"/>
    <property type="evidence" value="ECO:0007669"/>
    <property type="project" value="InterPro"/>
</dbReference>
<dbReference type="NCBIfam" id="TIGR03129">
    <property type="entry name" value="one_C_dehyd_B"/>
    <property type="match status" value="1"/>
</dbReference>
<keyword evidence="2" id="KW-1185">Reference proteome</keyword>
<evidence type="ECO:0000313" key="2">
    <source>
        <dbReference type="Proteomes" id="UP000012019"/>
    </source>
</evidence>
<dbReference type="STRING" id="1286106.MPL1_00982"/>
<protein>
    <submittedName>
        <fullName evidence="1">Formylmethanofuran dehydrogenase</fullName>
    </submittedName>
</protein>
<comment type="caution">
    <text evidence="1">The sequence shown here is derived from an EMBL/GenBank/DDBJ whole genome shotgun (WGS) entry which is preliminary data.</text>
</comment>
<organism evidence="1 2">
    <name type="scientific">Methylophaga lonarensis MPL</name>
    <dbReference type="NCBI Taxonomy" id="1286106"/>
    <lineage>
        <taxon>Bacteria</taxon>
        <taxon>Pseudomonadati</taxon>
        <taxon>Pseudomonadota</taxon>
        <taxon>Gammaproteobacteria</taxon>
        <taxon>Thiotrichales</taxon>
        <taxon>Piscirickettsiaceae</taxon>
        <taxon>Methylophaga</taxon>
    </lineage>
</organism>